<sequence length="354" mass="39688">MTIPSPLITQGDAGLGPHASPEHAMAASESYRWIWKDEEGRTCDVFGNVDNTGLSDADGLVFVDISGQIISTPASYVRQLRQLSNYATFISKFCTYLYLGREYYRPPLEPGDYQELSERFSRTYVPNQINNIFFITGMDIRIATVKDGDGLRGVLYSVLGSTDIAIDLREACEAPETYTTLALYGREHHPILNPTGGTGSFWGDILKWGGRNQTTYWATVCHKYDDDEGDDDDEEGGDDDKPVDIDQVRFALFKRDFGIRRSHGPFKSAMSLYASAMHHINRHTSRASPDRAADFLRRHQHSHIPFYPLKLGGTQESHAVSYTFNFDPQANALLLHPLVKGNAARPEPSPRHSH</sequence>
<reference evidence="1" key="1">
    <citation type="journal article" date="2023" name="Mol. Phylogenet. Evol.">
        <title>Genome-scale phylogeny and comparative genomics of the fungal order Sordariales.</title>
        <authorList>
            <person name="Hensen N."/>
            <person name="Bonometti L."/>
            <person name="Westerberg I."/>
            <person name="Brannstrom I.O."/>
            <person name="Guillou S."/>
            <person name="Cros-Aarteil S."/>
            <person name="Calhoun S."/>
            <person name="Haridas S."/>
            <person name="Kuo A."/>
            <person name="Mondo S."/>
            <person name="Pangilinan J."/>
            <person name="Riley R."/>
            <person name="LaButti K."/>
            <person name="Andreopoulos B."/>
            <person name="Lipzen A."/>
            <person name="Chen C."/>
            <person name="Yan M."/>
            <person name="Daum C."/>
            <person name="Ng V."/>
            <person name="Clum A."/>
            <person name="Steindorff A."/>
            <person name="Ohm R.A."/>
            <person name="Martin F."/>
            <person name="Silar P."/>
            <person name="Natvig D.O."/>
            <person name="Lalanne C."/>
            <person name="Gautier V."/>
            <person name="Ament-Velasquez S.L."/>
            <person name="Kruys A."/>
            <person name="Hutchinson M.I."/>
            <person name="Powell A.J."/>
            <person name="Barry K."/>
            <person name="Miller A.N."/>
            <person name="Grigoriev I.V."/>
            <person name="Debuchy R."/>
            <person name="Gladieux P."/>
            <person name="Hiltunen Thoren M."/>
            <person name="Johannesson H."/>
        </authorList>
    </citation>
    <scope>NUCLEOTIDE SEQUENCE</scope>
    <source>
        <strain evidence="1">CBS 958.72</strain>
    </source>
</reference>
<dbReference type="AlphaFoldDB" id="A0AAE0N5H2"/>
<accession>A0AAE0N5H2</accession>
<evidence type="ECO:0000313" key="1">
    <source>
        <dbReference type="EMBL" id="KAK3371441.1"/>
    </source>
</evidence>
<dbReference type="Proteomes" id="UP001287356">
    <property type="component" value="Unassembled WGS sequence"/>
</dbReference>
<reference evidence="1" key="2">
    <citation type="submission" date="2023-06" db="EMBL/GenBank/DDBJ databases">
        <authorList>
            <consortium name="Lawrence Berkeley National Laboratory"/>
            <person name="Haridas S."/>
            <person name="Hensen N."/>
            <person name="Bonometti L."/>
            <person name="Westerberg I."/>
            <person name="Brannstrom I.O."/>
            <person name="Guillou S."/>
            <person name="Cros-Aarteil S."/>
            <person name="Calhoun S."/>
            <person name="Kuo A."/>
            <person name="Mondo S."/>
            <person name="Pangilinan J."/>
            <person name="Riley R."/>
            <person name="Labutti K."/>
            <person name="Andreopoulos B."/>
            <person name="Lipzen A."/>
            <person name="Chen C."/>
            <person name="Yanf M."/>
            <person name="Daum C."/>
            <person name="Ng V."/>
            <person name="Clum A."/>
            <person name="Steindorff A."/>
            <person name="Ohm R."/>
            <person name="Martin F."/>
            <person name="Silar P."/>
            <person name="Natvig D."/>
            <person name="Lalanne C."/>
            <person name="Gautier V."/>
            <person name="Ament-Velasquez S.L."/>
            <person name="Kruys A."/>
            <person name="Hutchinson M.I."/>
            <person name="Powell A.J."/>
            <person name="Barry K."/>
            <person name="Miller A.N."/>
            <person name="Grigoriev I.V."/>
            <person name="Debuchy R."/>
            <person name="Gladieux P."/>
            <person name="Thoren M.H."/>
            <person name="Johannesson H."/>
        </authorList>
    </citation>
    <scope>NUCLEOTIDE SEQUENCE</scope>
    <source>
        <strain evidence="1">CBS 958.72</strain>
    </source>
</reference>
<name>A0AAE0N5H2_9PEZI</name>
<proteinExistence type="predicted"/>
<keyword evidence="2" id="KW-1185">Reference proteome</keyword>
<protein>
    <submittedName>
        <fullName evidence="1">Uncharacterized protein</fullName>
    </submittedName>
</protein>
<dbReference type="EMBL" id="JAULSN010000005">
    <property type="protein sequence ID" value="KAK3371441.1"/>
    <property type="molecule type" value="Genomic_DNA"/>
</dbReference>
<organism evidence="1 2">
    <name type="scientific">Lasiosphaeria ovina</name>
    <dbReference type="NCBI Taxonomy" id="92902"/>
    <lineage>
        <taxon>Eukaryota</taxon>
        <taxon>Fungi</taxon>
        <taxon>Dikarya</taxon>
        <taxon>Ascomycota</taxon>
        <taxon>Pezizomycotina</taxon>
        <taxon>Sordariomycetes</taxon>
        <taxon>Sordariomycetidae</taxon>
        <taxon>Sordariales</taxon>
        <taxon>Lasiosphaeriaceae</taxon>
        <taxon>Lasiosphaeria</taxon>
    </lineage>
</organism>
<evidence type="ECO:0000313" key="2">
    <source>
        <dbReference type="Proteomes" id="UP001287356"/>
    </source>
</evidence>
<comment type="caution">
    <text evidence="1">The sequence shown here is derived from an EMBL/GenBank/DDBJ whole genome shotgun (WGS) entry which is preliminary data.</text>
</comment>
<gene>
    <name evidence="1" type="ORF">B0T24DRAFT_319853</name>
</gene>